<gene>
    <name evidence="1" type="ORF">RIF29_10920</name>
</gene>
<keyword evidence="2" id="KW-1185">Reference proteome</keyword>
<reference evidence="1 2" key="1">
    <citation type="submission" date="2024-01" db="EMBL/GenBank/DDBJ databases">
        <title>The genomes of 5 underutilized Papilionoideae crops provide insights into root nodulation and disease resistanc.</title>
        <authorList>
            <person name="Yuan L."/>
        </authorList>
    </citation>
    <scope>NUCLEOTIDE SEQUENCE [LARGE SCALE GENOMIC DNA]</scope>
    <source>
        <strain evidence="1">ZHUSHIDOU_FW_LH</strain>
        <tissue evidence="1">Leaf</tissue>
    </source>
</reference>
<dbReference type="AlphaFoldDB" id="A0AAN9FVQ0"/>
<dbReference type="Proteomes" id="UP001372338">
    <property type="component" value="Unassembled WGS sequence"/>
</dbReference>
<name>A0AAN9FVQ0_CROPI</name>
<accession>A0AAN9FVQ0</accession>
<sequence>MIDSFAHCCFTKHCLSSLVAPLEPAPLLQHCHHRPRWWWWLAYQYRGVWGVSLISCTITHSELWGILYGFPLALDRQLRKLWFK</sequence>
<evidence type="ECO:0000313" key="1">
    <source>
        <dbReference type="EMBL" id="KAK7282271.1"/>
    </source>
</evidence>
<evidence type="ECO:0000313" key="2">
    <source>
        <dbReference type="Proteomes" id="UP001372338"/>
    </source>
</evidence>
<protein>
    <submittedName>
        <fullName evidence="1">Uncharacterized protein</fullName>
    </submittedName>
</protein>
<organism evidence="1 2">
    <name type="scientific">Crotalaria pallida</name>
    <name type="common">Smooth rattlebox</name>
    <name type="synonym">Crotalaria striata</name>
    <dbReference type="NCBI Taxonomy" id="3830"/>
    <lineage>
        <taxon>Eukaryota</taxon>
        <taxon>Viridiplantae</taxon>
        <taxon>Streptophyta</taxon>
        <taxon>Embryophyta</taxon>
        <taxon>Tracheophyta</taxon>
        <taxon>Spermatophyta</taxon>
        <taxon>Magnoliopsida</taxon>
        <taxon>eudicotyledons</taxon>
        <taxon>Gunneridae</taxon>
        <taxon>Pentapetalae</taxon>
        <taxon>rosids</taxon>
        <taxon>fabids</taxon>
        <taxon>Fabales</taxon>
        <taxon>Fabaceae</taxon>
        <taxon>Papilionoideae</taxon>
        <taxon>50 kb inversion clade</taxon>
        <taxon>genistoids sensu lato</taxon>
        <taxon>core genistoids</taxon>
        <taxon>Crotalarieae</taxon>
        <taxon>Crotalaria</taxon>
    </lineage>
</organism>
<dbReference type="EMBL" id="JAYWIO010000002">
    <property type="protein sequence ID" value="KAK7282271.1"/>
    <property type="molecule type" value="Genomic_DNA"/>
</dbReference>
<comment type="caution">
    <text evidence="1">The sequence shown here is derived from an EMBL/GenBank/DDBJ whole genome shotgun (WGS) entry which is preliminary data.</text>
</comment>
<proteinExistence type="predicted"/>